<dbReference type="VEuPathDB" id="FungiDB:BDEG_26072"/>
<dbReference type="PANTHER" id="PTHR21325:SF31">
    <property type="entry name" value="GH22081P-RELATED"/>
    <property type="match status" value="1"/>
</dbReference>
<feature type="region of interest" description="Disordered" evidence="1">
    <location>
        <begin position="70"/>
        <end position="105"/>
    </location>
</feature>
<evidence type="ECO:0000313" key="3">
    <source>
        <dbReference type="Proteomes" id="UP000077115"/>
    </source>
</evidence>
<reference evidence="2 3" key="2">
    <citation type="submission" date="2016-05" db="EMBL/GenBank/DDBJ databases">
        <title>Lineage-specific infection strategies underlie the spectrum of fungal disease in amphibians.</title>
        <authorList>
            <person name="Cuomo C.A."/>
            <person name="Farrer R.A."/>
            <person name="James T."/>
            <person name="Longcore J."/>
            <person name="Birren B."/>
        </authorList>
    </citation>
    <scope>NUCLEOTIDE SEQUENCE [LARGE SCALE GENOMIC DNA]</scope>
    <source>
        <strain evidence="2 3">JEL423</strain>
    </source>
</reference>
<evidence type="ECO:0000313" key="2">
    <source>
        <dbReference type="EMBL" id="OAJ42645.1"/>
    </source>
</evidence>
<dbReference type="STRING" id="403673.A0A177WSM8"/>
<reference evidence="2 3" key="1">
    <citation type="submission" date="2006-10" db="EMBL/GenBank/DDBJ databases">
        <title>The Genome Sequence of Batrachochytrium dendrobatidis JEL423.</title>
        <authorList>
            <consortium name="The Broad Institute Genome Sequencing Platform"/>
            <person name="Birren B."/>
            <person name="Lander E."/>
            <person name="Galagan J."/>
            <person name="Cuomo C."/>
            <person name="Devon K."/>
            <person name="Jaffe D."/>
            <person name="Butler J."/>
            <person name="Alvarez P."/>
            <person name="Gnerre S."/>
            <person name="Grabherr M."/>
            <person name="Kleber M."/>
            <person name="Mauceli E."/>
            <person name="Brockman W."/>
            <person name="Young S."/>
            <person name="LaButti K."/>
            <person name="Sykes S."/>
            <person name="DeCaprio D."/>
            <person name="Crawford M."/>
            <person name="Koehrsen M."/>
            <person name="Engels R."/>
            <person name="Montgomery P."/>
            <person name="Pearson M."/>
            <person name="Howarth C."/>
            <person name="Larson L."/>
            <person name="White J."/>
            <person name="O'Leary S."/>
            <person name="Kodira C."/>
            <person name="Zeng Q."/>
            <person name="Yandava C."/>
            <person name="Alvarado L."/>
            <person name="Longcore J."/>
            <person name="James T."/>
        </authorList>
    </citation>
    <scope>NUCLEOTIDE SEQUENCE [LARGE SCALE GENOMIC DNA]</scope>
    <source>
        <strain evidence="2 3">JEL423</strain>
    </source>
</reference>
<evidence type="ECO:0000256" key="1">
    <source>
        <dbReference type="SAM" id="MobiDB-lite"/>
    </source>
</evidence>
<dbReference type="Pfam" id="PF00657">
    <property type="entry name" value="Lipase_GDSL"/>
    <property type="match status" value="1"/>
</dbReference>
<dbReference type="Gene3D" id="3.40.50.1110">
    <property type="entry name" value="SGNH hydrolase"/>
    <property type="match status" value="1"/>
</dbReference>
<sequence>MLEPPPLTPVHSLNLFTKTKRMESHPLLSPATSFLMPLSRTLTTSSLLGDSKQAWGYPSWIESALKPSTSPTIALDRSPSSASLSRLSQASATHDSDDNYTPAARSNSVDHSKLILRKSVTNMMQGIRFSRVLTEVNLSTTSTQPKDQSLTHDYRANGASAIKTVNNLNARDIKLLVCMGDSLLTGLCVTAHPANFKNKILAAISLKGSHKQIVPWMVSGEHRNNTCISGGGEGVVSVGRLLKVFSPGIVGLTLHKTYLFSRGSGFNFARTGSKVESIDEQVLRFVNKLRRPAFCALESEWKLIFIWIGANDVFSTSSDKIADNFEPKLVGALQTLKSLISRAYVCVLTLPALDKAHKLINSKKRHALITARCNLVNSCIRRAVSNYEWNDTDTFKVILQPIPADEIENEQHQSFISELDHIHPNYLAQQLFAKCIWNNLWLPPNQKLYKIADVVEALWAKPSPDDILA</sequence>
<dbReference type="SUPFAM" id="SSF52266">
    <property type="entry name" value="SGNH hydrolase"/>
    <property type="match status" value="1"/>
</dbReference>
<dbReference type="InterPro" id="IPR038885">
    <property type="entry name" value="PLB1"/>
</dbReference>
<dbReference type="InterPro" id="IPR001087">
    <property type="entry name" value="GDSL"/>
</dbReference>
<dbReference type="EMBL" id="DS022308">
    <property type="protein sequence ID" value="OAJ42645.1"/>
    <property type="molecule type" value="Genomic_DNA"/>
</dbReference>
<organism evidence="2 3">
    <name type="scientific">Batrachochytrium dendrobatidis (strain JEL423)</name>
    <dbReference type="NCBI Taxonomy" id="403673"/>
    <lineage>
        <taxon>Eukaryota</taxon>
        <taxon>Fungi</taxon>
        <taxon>Fungi incertae sedis</taxon>
        <taxon>Chytridiomycota</taxon>
        <taxon>Chytridiomycota incertae sedis</taxon>
        <taxon>Chytridiomycetes</taxon>
        <taxon>Rhizophydiales</taxon>
        <taxon>Rhizophydiales incertae sedis</taxon>
        <taxon>Batrachochytrium</taxon>
    </lineage>
</organism>
<dbReference type="InterPro" id="IPR036514">
    <property type="entry name" value="SGNH_hydro_sf"/>
</dbReference>
<dbReference type="GO" id="GO:0004620">
    <property type="term" value="F:phospholipase activity"/>
    <property type="evidence" value="ECO:0007669"/>
    <property type="project" value="InterPro"/>
</dbReference>
<feature type="compositionally biased region" description="Low complexity" evidence="1">
    <location>
        <begin position="74"/>
        <end position="92"/>
    </location>
</feature>
<accession>A0A177WSM8</accession>
<proteinExistence type="predicted"/>
<dbReference type="GO" id="GO:0006644">
    <property type="term" value="P:phospholipid metabolic process"/>
    <property type="evidence" value="ECO:0007669"/>
    <property type="project" value="TreeGrafter"/>
</dbReference>
<gene>
    <name evidence="2" type="ORF">BDEG_26072</name>
</gene>
<dbReference type="OrthoDB" id="10265800at2759"/>
<name>A0A177WSM8_BATDL</name>
<dbReference type="Proteomes" id="UP000077115">
    <property type="component" value="Unassembled WGS sequence"/>
</dbReference>
<dbReference type="AlphaFoldDB" id="A0A177WSM8"/>
<dbReference type="PANTHER" id="PTHR21325">
    <property type="entry name" value="PHOSPHOLIPASE B, PLB1"/>
    <property type="match status" value="1"/>
</dbReference>
<protein>
    <submittedName>
        <fullName evidence="2">Uncharacterized protein</fullName>
    </submittedName>
</protein>